<reference evidence="1 2" key="1">
    <citation type="submission" date="2015-01" db="EMBL/GenBank/DDBJ databases">
        <title>Evolution of Trichinella species and genotypes.</title>
        <authorList>
            <person name="Korhonen P.K."/>
            <person name="Edoardo P."/>
            <person name="Giuseppe L.R."/>
            <person name="Gasser R.B."/>
        </authorList>
    </citation>
    <scope>NUCLEOTIDE SEQUENCE [LARGE SCALE GENOMIC DNA]</scope>
    <source>
        <strain evidence="1">ISS141</strain>
    </source>
</reference>
<organism evidence="1 2">
    <name type="scientific">Trichinella pseudospiralis</name>
    <name type="common">Parasitic roundworm</name>
    <dbReference type="NCBI Taxonomy" id="6337"/>
    <lineage>
        <taxon>Eukaryota</taxon>
        <taxon>Metazoa</taxon>
        <taxon>Ecdysozoa</taxon>
        <taxon>Nematoda</taxon>
        <taxon>Enoplea</taxon>
        <taxon>Dorylaimia</taxon>
        <taxon>Trichinellida</taxon>
        <taxon>Trichinellidae</taxon>
        <taxon>Trichinella</taxon>
    </lineage>
</organism>
<protein>
    <submittedName>
        <fullName evidence="1">Uncharacterized protein</fullName>
    </submittedName>
</protein>
<dbReference type="Proteomes" id="UP000054815">
    <property type="component" value="Unassembled WGS sequence"/>
</dbReference>
<accession>A0A0V0Y9S6</accession>
<gene>
    <name evidence="1" type="ORF">T4E_6831</name>
</gene>
<proteinExistence type="predicted"/>
<dbReference type="EMBL" id="JYDU01000038">
    <property type="protein sequence ID" value="KRX96919.1"/>
    <property type="molecule type" value="Genomic_DNA"/>
</dbReference>
<sequence length="107" mass="12275">MAHFQSQFYWYNFGSFPYSLFDLFGQFTLVTKEPSIEAASVSPFVSGYFTIGKLILSMKVVSLAFGFPRRGCSFLFPLEHWTRTNKQQQQKQQQTLAKVKKALQSGC</sequence>
<evidence type="ECO:0000313" key="2">
    <source>
        <dbReference type="Proteomes" id="UP000054815"/>
    </source>
</evidence>
<evidence type="ECO:0000313" key="1">
    <source>
        <dbReference type="EMBL" id="KRX96919.1"/>
    </source>
</evidence>
<dbReference type="AlphaFoldDB" id="A0A0V0Y9S6"/>
<name>A0A0V0Y9S6_TRIPS</name>
<comment type="caution">
    <text evidence="1">The sequence shown here is derived from an EMBL/GenBank/DDBJ whole genome shotgun (WGS) entry which is preliminary data.</text>
</comment>